<feature type="transmembrane region" description="Helical" evidence="7">
    <location>
        <begin position="61"/>
        <end position="80"/>
    </location>
</feature>
<accession>B4DBI3</accession>
<comment type="caution">
    <text evidence="9">The sequence shown here is derived from an EMBL/GenBank/DDBJ whole genome shotgun (WGS) entry which is preliminary data.</text>
</comment>
<dbReference type="Pfam" id="PF07786">
    <property type="entry name" value="HGSNAT_cat"/>
    <property type="match status" value="1"/>
</dbReference>
<dbReference type="InParanoid" id="B4DBI3"/>
<dbReference type="GO" id="GO:0009246">
    <property type="term" value="P:enterobacterial common antigen biosynthetic process"/>
    <property type="evidence" value="ECO:0007669"/>
    <property type="project" value="TreeGrafter"/>
</dbReference>
<dbReference type="EMBL" id="ABVL01000038">
    <property type="protein sequence ID" value="EDY16170.1"/>
    <property type="molecule type" value="Genomic_DNA"/>
</dbReference>
<dbReference type="STRING" id="497964.CfE428DRAFT_6274"/>
<keyword evidence="5 7" id="KW-1133">Transmembrane helix</keyword>
<keyword evidence="9" id="KW-0012">Acyltransferase</keyword>
<feature type="transmembrane region" description="Helical" evidence="7">
    <location>
        <begin position="136"/>
        <end position="153"/>
    </location>
</feature>
<feature type="transmembrane region" description="Helical" evidence="7">
    <location>
        <begin position="249"/>
        <end position="269"/>
    </location>
</feature>
<feature type="transmembrane region" description="Helical" evidence="7">
    <location>
        <begin position="315"/>
        <end position="337"/>
    </location>
</feature>
<feature type="transmembrane region" description="Helical" evidence="7">
    <location>
        <begin position="343"/>
        <end position="361"/>
    </location>
</feature>
<feature type="transmembrane region" description="Helical" evidence="7">
    <location>
        <begin position="101"/>
        <end position="116"/>
    </location>
</feature>
<dbReference type="PANTHER" id="PTHR40074:SF2">
    <property type="entry name" value="O-ACETYLTRANSFERASE WECH"/>
    <property type="match status" value="1"/>
</dbReference>
<evidence type="ECO:0000256" key="5">
    <source>
        <dbReference type="ARBA" id="ARBA00022989"/>
    </source>
</evidence>
<dbReference type="Proteomes" id="UP000005824">
    <property type="component" value="Unassembled WGS sequence"/>
</dbReference>
<evidence type="ECO:0000256" key="4">
    <source>
        <dbReference type="ARBA" id="ARBA00022692"/>
    </source>
</evidence>
<dbReference type="eggNOG" id="COG3503">
    <property type="taxonomic scope" value="Bacteria"/>
</dbReference>
<evidence type="ECO:0000259" key="8">
    <source>
        <dbReference type="Pfam" id="PF07786"/>
    </source>
</evidence>
<protein>
    <submittedName>
        <fullName evidence="9">Acyltransferase family protein</fullName>
    </submittedName>
</protein>
<dbReference type="AlphaFoldDB" id="B4DBI3"/>
<evidence type="ECO:0000313" key="10">
    <source>
        <dbReference type="Proteomes" id="UP000005824"/>
    </source>
</evidence>
<sequence>MNRAIAESGSPQQTGAALPVRRPRVLWIDLFRGLAVLVMIETHVVNTFLASGVRTEGWFSILNYINGLVAPSFLFISGFVQGMERGLTPTKPVNFARRARQLLNLLLIAYALHFPWTELGQHRWDDALRVGTQVDVLQCIAASLGLLLGLTWLARKFGGRREQEVWWTGLVALLGLSVFIAPYAAECHGLPVPLQGWVNRSTGSWFPLFSWAGFVFFGALAGAVYGLMRRAAEAPDSAPNGSPMFAFRRASSVFLFTPLPLAASAWAFRTTTYSVVSPASFFERAAWVLVLAAVCEWFVNRQRPALPLFAGKHSLALYVIHLVVISTIAGLGLPMNAIPLPNVLGGILVIGAASVGLTWLLDQARTFLGHLKSNRSHR</sequence>
<dbReference type="GO" id="GO:0016413">
    <property type="term" value="F:O-acetyltransferase activity"/>
    <property type="evidence" value="ECO:0007669"/>
    <property type="project" value="TreeGrafter"/>
</dbReference>
<feature type="transmembrane region" description="Helical" evidence="7">
    <location>
        <begin position="30"/>
        <end position="49"/>
    </location>
</feature>
<dbReference type="PANTHER" id="PTHR40074">
    <property type="entry name" value="O-ACETYLTRANSFERASE WECH"/>
    <property type="match status" value="1"/>
</dbReference>
<keyword evidence="10" id="KW-1185">Reference proteome</keyword>
<evidence type="ECO:0000256" key="6">
    <source>
        <dbReference type="ARBA" id="ARBA00023136"/>
    </source>
</evidence>
<organism evidence="9 10">
    <name type="scientific">Chthoniobacter flavus Ellin428</name>
    <dbReference type="NCBI Taxonomy" id="497964"/>
    <lineage>
        <taxon>Bacteria</taxon>
        <taxon>Pseudomonadati</taxon>
        <taxon>Verrucomicrobiota</taxon>
        <taxon>Spartobacteria</taxon>
        <taxon>Chthoniobacterales</taxon>
        <taxon>Chthoniobacteraceae</taxon>
        <taxon>Chthoniobacter</taxon>
    </lineage>
</organism>
<evidence type="ECO:0000313" key="9">
    <source>
        <dbReference type="EMBL" id="EDY16170.1"/>
    </source>
</evidence>
<keyword evidence="6 7" id="KW-0472">Membrane</keyword>
<keyword evidence="4 7" id="KW-0812">Transmembrane</keyword>
<dbReference type="FunCoup" id="B4DBI3">
    <property type="interactions" value="22"/>
</dbReference>
<keyword evidence="9" id="KW-0808">Transferase</keyword>
<comment type="similarity">
    <text evidence="2">Belongs to the acyltransferase 3 family.</text>
</comment>
<feature type="transmembrane region" description="Helical" evidence="7">
    <location>
        <begin position="281"/>
        <end position="299"/>
    </location>
</feature>
<comment type="subcellular location">
    <subcellularLocation>
        <location evidence="1">Cell membrane</location>
        <topology evidence="1">Multi-pass membrane protein</topology>
    </subcellularLocation>
</comment>
<evidence type="ECO:0000256" key="1">
    <source>
        <dbReference type="ARBA" id="ARBA00004651"/>
    </source>
</evidence>
<dbReference type="InterPro" id="IPR012429">
    <property type="entry name" value="HGSNAT_cat"/>
</dbReference>
<dbReference type="GO" id="GO:0005886">
    <property type="term" value="C:plasma membrane"/>
    <property type="evidence" value="ECO:0007669"/>
    <property type="project" value="UniProtKB-SubCell"/>
</dbReference>
<dbReference type="RefSeq" id="WP_006983592.1">
    <property type="nucleotide sequence ID" value="NZ_ABVL01000038.1"/>
</dbReference>
<reference evidence="9 10" key="1">
    <citation type="journal article" date="2011" name="J. Bacteriol.">
        <title>Genome sequence of Chthoniobacter flavus Ellin428, an aerobic heterotrophic soil bacterium.</title>
        <authorList>
            <person name="Kant R."/>
            <person name="van Passel M.W."/>
            <person name="Palva A."/>
            <person name="Lucas S."/>
            <person name="Lapidus A."/>
            <person name="Glavina Del Rio T."/>
            <person name="Dalin E."/>
            <person name="Tice H."/>
            <person name="Bruce D."/>
            <person name="Goodwin L."/>
            <person name="Pitluck S."/>
            <person name="Larimer F.W."/>
            <person name="Land M.L."/>
            <person name="Hauser L."/>
            <person name="Sangwan P."/>
            <person name="de Vos W.M."/>
            <person name="Janssen P.H."/>
            <person name="Smidt H."/>
        </authorList>
    </citation>
    <scope>NUCLEOTIDE SEQUENCE [LARGE SCALE GENOMIC DNA]</scope>
    <source>
        <strain evidence="9 10">Ellin428</strain>
    </source>
</reference>
<gene>
    <name evidence="9" type="ORF">CfE428DRAFT_6274</name>
</gene>
<proteinExistence type="inferred from homology"/>
<feature type="transmembrane region" description="Helical" evidence="7">
    <location>
        <begin position="165"/>
        <end position="185"/>
    </location>
</feature>
<keyword evidence="3" id="KW-1003">Cell membrane</keyword>
<evidence type="ECO:0000256" key="7">
    <source>
        <dbReference type="SAM" id="Phobius"/>
    </source>
</evidence>
<evidence type="ECO:0000256" key="3">
    <source>
        <dbReference type="ARBA" id="ARBA00022475"/>
    </source>
</evidence>
<feature type="domain" description="Heparan-alpha-glucosaminide N-acetyltransferase catalytic" evidence="8">
    <location>
        <begin position="24"/>
        <end position="233"/>
    </location>
</feature>
<feature type="transmembrane region" description="Helical" evidence="7">
    <location>
        <begin position="205"/>
        <end position="228"/>
    </location>
</feature>
<evidence type="ECO:0000256" key="2">
    <source>
        <dbReference type="ARBA" id="ARBA00007400"/>
    </source>
</evidence>
<name>B4DBI3_9BACT</name>